<evidence type="ECO:0000313" key="2">
    <source>
        <dbReference type="EMBL" id="CEM40137.1"/>
    </source>
</evidence>
<feature type="compositionally biased region" description="Acidic residues" evidence="1">
    <location>
        <begin position="652"/>
        <end position="669"/>
    </location>
</feature>
<dbReference type="Pfam" id="PF05186">
    <property type="entry name" value="Dpy-30"/>
    <property type="match status" value="1"/>
</dbReference>
<dbReference type="Gene3D" id="1.20.890.10">
    <property type="entry name" value="cAMP-dependent protein kinase regulatory subunit, dimerization-anchoring domain"/>
    <property type="match status" value="1"/>
</dbReference>
<feature type="compositionally biased region" description="Basic and acidic residues" evidence="1">
    <location>
        <begin position="609"/>
        <end position="624"/>
    </location>
</feature>
<feature type="compositionally biased region" description="Acidic residues" evidence="1">
    <location>
        <begin position="679"/>
        <end position="692"/>
    </location>
</feature>
<feature type="region of interest" description="Disordered" evidence="1">
    <location>
        <begin position="54"/>
        <end position="77"/>
    </location>
</feature>
<sequence length="692" mass="73801">MASSSSSSDDPSGAVDYLQSTVGQLLTEAIAAVAKERPVDAVAFLSTWLRTHAKEHVKEPSRPPKPPAEEPSQPSQQLPAEDLTALAVGPVFPPTPWSPWPNPEVTALSEFLSTAQWVGEGAWEKAIECVEKTTNATGVYVGLFDTDSEGIDTAATEEEKAAPVVRYVHASASHKGLVGTCLPQGQGATWRVWEKVVAEEGQEEEEAPEGQASKSKGRPYPSVYVEDVLDATPPLQPIKFFDMTRLGSFIAVPIVYQSCISPAGIDIAVEHIKAVKERDAKLAELRAQRAEKEAEEAEKAAEKEAAGAGAGEEGGAEGGGEGEKEGGEAAMEPEEAVPEIPLPELPGVEVKYALCLDTLGQSRPLPSSVVGCIEEIADSVGEALRRTEEAAVWEAAKEREEGWVGAAQEAVTKGLEVVNEVIEEGEKEAMAKLEEAGVAVTDEAKKVASLKAHYQGMAQLLKHLQTHLLELATNKIPESFHVPIVSTALTVLGHPPSAMSVPGKTKPSWEPTRALWGEQPLADLIAYDPTGVKTYTHPTQRIAKIAAAVEAFPTIEDIDKTHPPLGALHRFLTALVKVRQADVAWRKTLTDSKKALLAEQTDLQAKIKAKEEDKKRKAAEKEAAKAAAAAAAEGGEGEKEGEGEGGEGGGAAEEEEGKEEGEEEGEMPELVDLKALESEIAEMEKDDDLQDI</sequence>
<dbReference type="EMBL" id="CDMY01001064">
    <property type="protein sequence ID" value="CEM40137.1"/>
    <property type="molecule type" value="Genomic_DNA"/>
</dbReference>
<dbReference type="OrthoDB" id="432281at2759"/>
<accession>A0A0G4H8A3</accession>
<dbReference type="OMA" id="WNQMESK"/>
<dbReference type="InParanoid" id="A0A0G4H8A3"/>
<dbReference type="Proteomes" id="UP000041254">
    <property type="component" value="Unassembled WGS sequence"/>
</dbReference>
<evidence type="ECO:0000313" key="3">
    <source>
        <dbReference type="Proteomes" id="UP000041254"/>
    </source>
</evidence>
<dbReference type="CDD" id="cd22966">
    <property type="entry name" value="DD_DYDC-like"/>
    <property type="match status" value="1"/>
</dbReference>
<dbReference type="InterPro" id="IPR007858">
    <property type="entry name" value="Dpy-30_motif"/>
</dbReference>
<evidence type="ECO:0000256" key="1">
    <source>
        <dbReference type="SAM" id="MobiDB-lite"/>
    </source>
</evidence>
<reference evidence="2 3" key="1">
    <citation type="submission" date="2014-11" db="EMBL/GenBank/DDBJ databases">
        <authorList>
            <person name="Zhu J."/>
            <person name="Qi W."/>
            <person name="Song R."/>
        </authorList>
    </citation>
    <scope>NUCLEOTIDE SEQUENCE [LARGE SCALE GENOMIC DNA]</scope>
</reference>
<organism evidence="2 3">
    <name type="scientific">Vitrella brassicaformis (strain CCMP3155)</name>
    <dbReference type="NCBI Taxonomy" id="1169540"/>
    <lineage>
        <taxon>Eukaryota</taxon>
        <taxon>Sar</taxon>
        <taxon>Alveolata</taxon>
        <taxon>Colpodellida</taxon>
        <taxon>Vitrellaceae</taxon>
        <taxon>Vitrella</taxon>
    </lineage>
</organism>
<proteinExistence type="predicted"/>
<name>A0A0G4H8A3_VITBC</name>
<protein>
    <submittedName>
        <fullName evidence="2">Uncharacterized protein</fullName>
    </submittedName>
</protein>
<dbReference type="AlphaFoldDB" id="A0A0G4H8A3"/>
<gene>
    <name evidence="2" type="ORF">Vbra_19949</name>
</gene>
<dbReference type="InterPro" id="IPR049630">
    <property type="entry name" value="DYDC-like_DD"/>
</dbReference>
<feature type="compositionally biased region" description="Basic and acidic residues" evidence="1">
    <location>
        <begin position="287"/>
        <end position="305"/>
    </location>
</feature>
<dbReference type="VEuPathDB" id="CryptoDB:Vbra_19949"/>
<keyword evidence="3" id="KW-1185">Reference proteome</keyword>
<feature type="compositionally biased region" description="Gly residues" evidence="1">
    <location>
        <begin position="308"/>
        <end position="319"/>
    </location>
</feature>
<feature type="region of interest" description="Disordered" evidence="1">
    <location>
        <begin position="199"/>
        <end position="218"/>
    </location>
</feature>
<feature type="region of interest" description="Disordered" evidence="1">
    <location>
        <begin position="609"/>
        <end position="692"/>
    </location>
</feature>
<feature type="region of interest" description="Disordered" evidence="1">
    <location>
        <begin position="287"/>
        <end position="334"/>
    </location>
</feature>